<organism evidence="2 3">
    <name type="scientific">Streptomyces vietnamensis</name>
    <dbReference type="NCBI Taxonomy" id="362257"/>
    <lineage>
        <taxon>Bacteria</taxon>
        <taxon>Bacillati</taxon>
        <taxon>Actinomycetota</taxon>
        <taxon>Actinomycetes</taxon>
        <taxon>Kitasatosporales</taxon>
        <taxon>Streptomycetaceae</taxon>
        <taxon>Streptomyces</taxon>
    </lineage>
</organism>
<dbReference type="GO" id="GO:0046872">
    <property type="term" value="F:metal ion binding"/>
    <property type="evidence" value="ECO:0007669"/>
    <property type="project" value="UniProtKB-KW"/>
</dbReference>
<keyword evidence="3" id="KW-1185">Reference proteome</keyword>
<dbReference type="InterPro" id="IPR050792">
    <property type="entry name" value="ADP-ribosylglycohydrolase"/>
</dbReference>
<sequence>MNLTRHATKQAATGSLIGLALGDALGFPTEFNDVPSILAKVGPWRQMALPVRNGTAYVTDDTQMTLAFARGIRTAMDRGVLAPLRLARPVRDEFVDWYHSPENNRAPGNTCLRACMLLDGDRPWQDASQIHSKGCGANMRVAPIGLVPGLSEEQRAGAAQLQSGLTHGHPTALAASDLTARAVYLLAQGVDPAGLVGQLRSYAYENRSRYHEHWLGDLWTRSQDPSALHFVQRGWDECLAVLERLDAVQRTADPELDPCEYTGDGWIAEEALATGLLCFLLFPDEPLTALRRAACTRGDSDSIAALAGAFAGAHLGADAWPKEWEERVEYRSDLLTFGALWDA</sequence>
<evidence type="ECO:0000313" key="2">
    <source>
        <dbReference type="EMBL" id="AJF64446.1"/>
    </source>
</evidence>
<dbReference type="HOGENOM" id="CLU_024566_7_0_11"/>
<dbReference type="InterPro" id="IPR036705">
    <property type="entry name" value="Ribosyl_crysJ1_sf"/>
</dbReference>
<comment type="cofactor">
    <cofactor evidence="1">
        <name>Mg(2+)</name>
        <dbReference type="ChEBI" id="CHEBI:18420"/>
    </cofactor>
    <text evidence="1">Binds 2 magnesium ions per subunit.</text>
</comment>
<feature type="binding site" evidence="1">
    <location>
        <position position="302"/>
    </location>
    <ligand>
        <name>Mg(2+)</name>
        <dbReference type="ChEBI" id="CHEBI:18420"/>
        <label>2</label>
    </ligand>
</feature>
<dbReference type="PANTHER" id="PTHR16222">
    <property type="entry name" value="ADP-RIBOSYLGLYCOHYDROLASE"/>
    <property type="match status" value="1"/>
</dbReference>
<dbReference type="PANTHER" id="PTHR16222:SF12">
    <property type="entry name" value="ADP-RIBOSYLGLYCOHYDROLASE-RELATED"/>
    <property type="match status" value="1"/>
</dbReference>
<dbReference type="SUPFAM" id="SSF101478">
    <property type="entry name" value="ADP-ribosylglycohydrolase"/>
    <property type="match status" value="1"/>
</dbReference>
<reference evidence="2 3" key="1">
    <citation type="submission" date="2014-12" db="EMBL/GenBank/DDBJ databases">
        <title>Complete genome sequence of Streptomyces vietnamensis strain GIMV4.0001, a genetic manipulable producer of the benzoisochromanequinone antibiotic granaticin.</title>
        <authorList>
            <person name="Deng M.R."/>
            <person name="Guo J."/>
            <person name="Ma L.Y."/>
            <person name="Feng G.D."/>
            <person name="Mo C.Y."/>
            <person name="Zhu H.H."/>
        </authorList>
    </citation>
    <scope>NUCLEOTIDE SEQUENCE [LARGE SCALE GENOMIC DNA]</scope>
    <source>
        <strain evidence="3">GIMV4.0001</strain>
    </source>
</reference>
<protein>
    <submittedName>
        <fullName evidence="2">Crystallin</fullName>
    </submittedName>
</protein>
<dbReference type="AlphaFoldDB" id="A0A0B5HVF2"/>
<dbReference type="Pfam" id="PF03747">
    <property type="entry name" value="ADP_ribosyl_GH"/>
    <property type="match status" value="1"/>
</dbReference>
<dbReference type="Proteomes" id="UP000031774">
    <property type="component" value="Chromosome"/>
</dbReference>
<dbReference type="STRING" id="362257.SVTN_08435"/>
<feature type="binding site" evidence="1">
    <location>
        <position position="61"/>
    </location>
    <ligand>
        <name>Mg(2+)</name>
        <dbReference type="ChEBI" id="CHEBI:18420"/>
        <label>1</label>
    </ligand>
</feature>
<feature type="binding site" evidence="1">
    <location>
        <position position="301"/>
    </location>
    <ligand>
        <name>Mg(2+)</name>
        <dbReference type="ChEBI" id="CHEBI:18420"/>
        <label>1</label>
    </ligand>
</feature>
<evidence type="ECO:0000313" key="3">
    <source>
        <dbReference type="Proteomes" id="UP000031774"/>
    </source>
</evidence>
<dbReference type="RefSeq" id="WP_041128509.1">
    <property type="nucleotide sequence ID" value="NZ_CP010407.1"/>
</dbReference>
<evidence type="ECO:0000256" key="1">
    <source>
        <dbReference type="PIRSR" id="PIRSR605502-1"/>
    </source>
</evidence>
<feature type="binding site" evidence="1">
    <location>
        <position position="299"/>
    </location>
    <ligand>
        <name>Mg(2+)</name>
        <dbReference type="ChEBI" id="CHEBI:18420"/>
        <label>1</label>
    </ligand>
</feature>
<keyword evidence="1" id="KW-0479">Metal-binding</keyword>
<dbReference type="Gene3D" id="1.10.4080.10">
    <property type="entry name" value="ADP-ribosylation/Crystallin J1"/>
    <property type="match status" value="1"/>
</dbReference>
<dbReference type="InterPro" id="IPR005502">
    <property type="entry name" value="Ribosyl_crysJ1"/>
</dbReference>
<dbReference type="EMBL" id="CP010407">
    <property type="protein sequence ID" value="AJF64446.1"/>
    <property type="molecule type" value="Genomic_DNA"/>
</dbReference>
<gene>
    <name evidence="2" type="ORF">SVTN_08435</name>
</gene>
<name>A0A0B5HVF2_9ACTN</name>
<accession>A0A0B5HVF2</accession>
<proteinExistence type="predicted"/>
<keyword evidence="1" id="KW-0460">Magnesium</keyword>
<dbReference type="KEGG" id="svt:SVTN_08435"/>
<feature type="binding site" evidence="1">
    <location>
        <position position="59"/>
    </location>
    <ligand>
        <name>Mg(2+)</name>
        <dbReference type="ChEBI" id="CHEBI:18420"/>
        <label>1</label>
    </ligand>
</feature>
<feature type="binding site" evidence="1">
    <location>
        <position position="60"/>
    </location>
    <ligand>
        <name>Mg(2+)</name>
        <dbReference type="ChEBI" id="CHEBI:18420"/>
        <label>1</label>
    </ligand>
</feature>